<dbReference type="RefSeq" id="WP_007189257.1">
    <property type="nucleotide sequence ID" value="NZ_AOLS01000061.1"/>
</dbReference>
<keyword evidence="2" id="KW-1185">Reference proteome</keyword>
<name>M0KBS3_9EURY</name>
<reference evidence="1 2" key="1">
    <citation type="journal article" date="2014" name="PLoS Genet.">
        <title>Phylogenetically driven sequencing of extremely halophilic archaea reveals strategies for static and dynamic osmo-response.</title>
        <authorList>
            <person name="Becker E.A."/>
            <person name="Seitzer P.M."/>
            <person name="Tritt A."/>
            <person name="Larsen D."/>
            <person name="Krusor M."/>
            <person name="Yao A.I."/>
            <person name="Wu D."/>
            <person name="Madern D."/>
            <person name="Eisen J.A."/>
            <person name="Darling A.E."/>
            <person name="Facciotti M.T."/>
        </authorList>
    </citation>
    <scope>NUCLEOTIDE SEQUENCE [LARGE SCALE GENOMIC DNA]</scope>
    <source>
        <strain evidence="1 2">ATCC 33799</strain>
    </source>
</reference>
<dbReference type="AlphaFoldDB" id="M0KBS3"/>
<evidence type="ECO:0000313" key="1">
    <source>
        <dbReference type="EMBL" id="EMA17295.1"/>
    </source>
</evidence>
<dbReference type="SUPFAM" id="SSF57903">
    <property type="entry name" value="FYVE/PHD zinc finger"/>
    <property type="match status" value="1"/>
</dbReference>
<sequence>MTNEDQTDESDSPLSDEIKSLLDETYTYNTISSRRYSGDGTWIESHLIFALVEAHDKAVATSKAAAALENRDGRPDPLFSNDGTDTYDLLAALDSIPLVVQGTPWERANPIAPVGAIDDGPIERMLALPQFTDEDPIVFDEWGSPLESKPELRSEINSFSEQGWLIAGVALAPLGAGQGNEDYIGNTYEVSCPNCGRLRQAECINVTHDPEVDMDAGVWVCQDCDTDFRGAHPRGPARRSRKDPYP</sequence>
<evidence type="ECO:0000313" key="2">
    <source>
        <dbReference type="Proteomes" id="UP000011687"/>
    </source>
</evidence>
<gene>
    <name evidence="1" type="ORF">C435_11360</name>
</gene>
<comment type="caution">
    <text evidence="1">The sequence shown here is derived from an EMBL/GenBank/DDBJ whole genome shotgun (WGS) entry which is preliminary data.</text>
</comment>
<dbReference type="Proteomes" id="UP000011687">
    <property type="component" value="Unassembled WGS sequence"/>
</dbReference>
<protein>
    <submittedName>
        <fullName evidence="1">Uncharacterized protein</fullName>
    </submittedName>
</protein>
<dbReference type="InterPro" id="IPR011011">
    <property type="entry name" value="Znf_FYVE_PHD"/>
</dbReference>
<proteinExistence type="predicted"/>
<accession>M0KBS3</accession>
<dbReference type="EMBL" id="AOLS01000061">
    <property type="protein sequence ID" value="EMA17295.1"/>
    <property type="molecule type" value="Genomic_DNA"/>
</dbReference>
<organism evidence="1 2">
    <name type="scientific">Haloarcula marismortui ATCC 33799</name>
    <dbReference type="NCBI Taxonomy" id="662475"/>
    <lineage>
        <taxon>Archaea</taxon>
        <taxon>Methanobacteriati</taxon>
        <taxon>Methanobacteriota</taxon>
        <taxon>Stenosarchaea group</taxon>
        <taxon>Halobacteria</taxon>
        <taxon>Halobacteriales</taxon>
        <taxon>Haloarculaceae</taxon>
        <taxon>Haloarcula</taxon>
    </lineage>
</organism>